<feature type="modified residue" description="4-aspartylphosphate" evidence="1">
    <location>
        <position position="227"/>
    </location>
</feature>
<organism evidence="4 5">
    <name type="scientific">Motilimonas cestriensis</name>
    <dbReference type="NCBI Taxonomy" id="2742685"/>
    <lineage>
        <taxon>Bacteria</taxon>
        <taxon>Pseudomonadati</taxon>
        <taxon>Pseudomonadota</taxon>
        <taxon>Gammaproteobacteria</taxon>
        <taxon>Alteromonadales</taxon>
        <taxon>Alteromonadales genera incertae sedis</taxon>
        <taxon>Motilimonas</taxon>
    </lineage>
</organism>
<dbReference type="PIRSF" id="PIRSF002867">
    <property type="entry name" value="CheV"/>
    <property type="match status" value="1"/>
</dbReference>
<evidence type="ECO:0000313" key="5">
    <source>
        <dbReference type="Proteomes" id="UP001201273"/>
    </source>
</evidence>
<dbReference type="Gene3D" id="2.40.50.180">
    <property type="entry name" value="CheA-289, Domain 4"/>
    <property type="match status" value="1"/>
</dbReference>
<evidence type="ECO:0000313" key="4">
    <source>
        <dbReference type="EMBL" id="MCE2595110.1"/>
    </source>
</evidence>
<dbReference type="SUPFAM" id="SSF50341">
    <property type="entry name" value="CheW-like"/>
    <property type="match status" value="1"/>
</dbReference>
<dbReference type="Proteomes" id="UP001201273">
    <property type="component" value="Unassembled WGS sequence"/>
</dbReference>
<dbReference type="InterPro" id="IPR011006">
    <property type="entry name" value="CheY-like_superfamily"/>
</dbReference>
<dbReference type="InterPro" id="IPR036061">
    <property type="entry name" value="CheW-like_dom_sf"/>
</dbReference>
<dbReference type="Gene3D" id="3.40.50.2300">
    <property type="match status" value="1"/>
</dbReference>
<comment type="caution">
    <text evidence="4">The sequence shown here is derived from an EMBL/GenBank/DDBJ whole genome shotgun (WGS) entry which is preliminary data.</text>
</comment>
<dbReference type="Pfam" id="PF00072">
    <property type="entry name" value="Response_reg"/>
    <property type="match status" value="1"/>
</dbReference>
<dbReference type="Pfam" id="PF01584">
    <property type="entry name" value="CheW"/>
    <property type="match status" value="1"/>
</dbReference>
<dbReference type="Gene3D" id="2.30.30.40">
    <property type="entry name" value="SH3 Domains"/>
    <property type="match status" value="1"/>
</dbReference>
<feature type="domain" description="CheW-like" evidence="3">
    <location>
        <begin position="10"/>
        <end position="151"/>
    </location>
</feature>
<dbReference type="PROSITE" id="PS50110">
    <property type="entry name" value="RESPONSE_REGULATORY"/>
    <property type="match status" value="1"/>
</dbReference>
<sequence>MKTKSGANQSQGLLLFHLTQLQSFAIGTLKVQEIVPYTKLTSIPNSHSSVLGAANFRGKTIAVIDMAKAIGYPAIAKEERQNCVIIITDCSRQLVGFLVRSIDKIIECDWKKIAPPNKSLGKHTYVTGVTKVADKLVQLMDVELLLDQIYPHKDNEDLPSLSPKEQALLKAQNILVVDDSSVARRQLASALDEMGVHYFVNENGHDAFEQMKARADKGEPIDILVSDIEMPGLDGYELAFEVRSEPKIADSYIILHTSLSSEISVDRAHQIGADEALTKFDADELIHAILRGAEKNQARKQL</sequence>
<keyword evidence="5" id="KW-1185">Reference proteome</keyword>
<dbReference type="SUPFAM" id="SSF52172">
    <property type="entry name" value="CheY-like"/>
    <property type="match status" value="1"/>
</dbReference>
<dbReference type="EMBL" id="JAIMJA010000008">
    <property type="protein sequence ID" value="MCE2595110.1"/>
    <property type="molecule type" value="Genomic_DNA"/>
</dbReference>
<evidence type="ECO:0000256" key="1">
    <source>
        <dbReference type="PROSITE-ProRule" id="PRU00169"/>
    </source>
</evidence>
<dbReference type="RefSeq" id="WP_233052606.1">
    <property type="nucleotide sequence ID" value="NZ_JAIMJA010000008.1"/>
</dbReference>
<name>A0ABS8WA26_9GAMM</name>
<evidence type="ECO:0000259" key="3">
    <source>
        <dbReference type="PROSITE" id="PS50851"/>
    </source>
</evidence>
<dbReference type="PANTHER" id="PTHR47233">
    <property type="entry name" value="CHEMOTAXIS PROTEIN CHEV"/>
    <property type="match status" value="1"/>
</dbReference>
<dbReference type="InterPro" id="IPR002545">
    <property type="entry name" value="CheW-lke_dom"/>
</dbReference>
<proteinExistence type="predicted"/>
<dbReference type="InterPro" id="IPR001789">
    <property type="entry name" value="Sig_transdc_resp-reg_receiver"/>
</dbReference>
<keyword evidence="1" id="KW-0597">Phosphoprotein</keyword>
<evidence type="ECO:0000259" key="2">
    <source>
        <dbReference type="PROSITE" id="PS50110"/>
    </source>
</evidence>
<dbReference type="SMART" id="SM00260">
    <property type="entry name" value="CheW"/>
    <property type="match status" value="1"/>
</dbReference>
<accession>A0ABS8WA26</accession>
<reference evidence="4 5" key="1">
    <citation type="journal article" date="2022" name="Environ. Microbiol. Rep.">
        <title>Eco-phylogenetic analyses reveal divergent evolution of vitamin B12 metabolism in the marine bacterial family 'Psychromonadaceae'.</title>
        <authorList>
            <person name="Jin X."/>
            <person name="Yang Y."/>
            <person name="Cao H."/>
            <person name="Gao B."/>
            <person name="Zhao Z."/>
        </authorList>
    </citation>
    <scope>NUCLEOTIDE SEQUENCE [LARGE SCALE GENOMIC DNA]</scope>
    <source>
        <strain evidence="4 5">MKS20</strain>
    </source>
</reference>
<protein>
    <submittedName>
        <fullName evidence="4">Chemotaxis protein</fullName>
    </submittedName>
</protein>
<feature type="domain" description="Response regulatory" evidence="2">
    <location>
        <begin position="173"/>
        <end position="294"/>
    </location>
</feature>
<dbReference type="PANTHER" id="PTHR47233:SF2">
    <property type="entry name" value="CHEMOTAXIS SIGNAL TRANSDUCTION SYSTEM RESPONSE REGULATOR CHEV"/>
    <property type="match status" value="1"/>
</dbReference>
<dbReference type="PROSITE" id="PS50851">
    <property type="entry name" value="CHEW"/>
    <property type="match status" value="1"/>
</dbReference>
<gene>
    <name evidence="4" type="ORF">K6Y31_09795</name>
</gene>
<dbReference type="InterPro" id="IPR024181">
    <property type="entry name" value="Chemotax_regulator_CheV"/>
</dbReference>
<dbReference type="SMART" id="SM00448">
    <property type="entry name" value="REC"/>
    <property type="match status" value="1"/>
</dbReference>